<evidence type="ECO:0000256" key="1">
    <source>
        <dbReference type="SAM" id="Phobius"/>
    </source>
</evidence>
<evidence type="ECO:0000313" key="2">
    <source>
        <dbReference type="EMBL" id="AOV18752.1"/>
    </source>
</evidence>
<dbReference type="KEGG" id="aaeo:BJI67_16050"/>
<evidence type="ECO:0000313" key="3">
    <source>
        <dbReference type="Proteomes" id="UP000095342"/>
    </source>
</evidence>
<keyword evidence="2" id="KW-0614">Plasmid</keyword>
<keyword evidence="3" id="KW-1185">Reference proteome</keyword>
<reference evidence="2 3" key="1">
    <citation type="submission" date="2016-09" db="EMBL/GenBank/DDBJ databases">
        <title>Acidihalobacter prosperus V6 (DSM14174).</title>
        <authorList>
            <person name="Khaleque H.N."/>
            <person name="Ramsay J.P."/>
            <person name="Murphy R.J.T."/>
            <person name="Kaksonen A.H."/>
            <person name="Boxall N.J."/>
            <person name="Watkin E.L.J."/>
        </authorList>
    </citation>
    <scope>NUCLEOTIDE SEQUENCE [LARGE SCALE GENOMIC DNA]</scope>
    <source>
        <strain evidence="2 3">V6</strain>
        <plasmid evidence="3">papv6</plasmid>
    </source>
</reference>
<protein>
    <submittedName>
        <fullName evidence="2">Uncharacterized protein</fullName>
    </submittedName>
</protein>
<accession>A0A1D8KCT7</accession>
<keyword evidence="1" id="KW-0812">Transmembrane</keyword>
<feature type="transmembrane region" description="Helical" evidence="1">
    <location>
        <begin position="46"/>
        <end position="64"/>
    </location>
</feature>
<dbReference type="Proteomes" id="UP000095342">
    <property type="component" value="Plasmid pAPV6"/>
</dbReference>
<sequence>MSCAETPTETGMKISGMKSWLFVASALSLTAAGHEAFRIAGDAHFSLYRWGTLVVFTIISYLLLKGGTRTKKLRFRCFRVPG</sequence>
<keyword evidence="1" id="KW-1133">Transmembrane helix</keyword>
<geneLocation type="plasmid" evidence="3">
    <name>papv6</name>
</geneLocation>
<name>A0A1D8KCT7_9GAMM</name>
<organism evidence="2 3">
    <name type="scientific">Acidihalobacter aeolianus</name>
    <dbReference type="NCBI Taxonomy" id="2792603"/>
    <lineage>
        <taxon>Bacteria</taxon>
        <taxon>Pseudomonadati</taxon>
        <taxon>Pseudomonadota</taxon>
        <taxon>Gammaproteobacteria</taxon>
        <taxon>Chromatiales</taxon>
        <taxon>Ectothiorhodospiraceae</taxon>
        <taxon>Acidihalobacter</taxon>
    </lineage>
</organism>
<dbReference type="EMBL" id="CP017449">
    <property type="protein sequence ID" value="AOV18752.1"/>
    <property type="molecule type" value="Genomic_DNA"/>
</dbReference>
<keyword evidence="1" id="KW-0472">Membrane</keyword>
<dbReference type="AlphaFoldDB" id="A0A1D8KCT7"/>
<gene>
    <name evidence="2" type="ORF">BJI67_16050</name>
</gene>
<proteinExistence type="predicted"/>